<dbReference type="PRINTS" id="PR02008">
    <property type="entry name" value="RCMTFAMILY"/>
</dbReference>
<evidence type="ECO:0000256" key="5">
    <source>
        <dbReference type="ARBA" id="ARBA00022490"/>
    </source>
</evidence>
<evidence type="ECO:0000256" key="13">
    <source>
        <dbReference type="ARBA" id="ARBA00047283"/>
    </source>
</evidence>
<comment type="subcellular location">
    <subcellularLocation>
        <location evidence="2">Cytoplasm</location>
    </subcellularLocation>
</comment>
<dbReference type="Gene3D" id="3.40.50.150">
    <property type="entry name" value="Vaccinia Virus protein VP39"/>
    <property type="match status" value="1"/>
</dbReference>
<evidence type="ECO:0000256" key="2">
    <source>
        <dbReference type="ARBA" id="ARBA00004496"/>
    </source>
</evidence>
<feature type="active site" description="Nucleophile" evidence="14">
    <location>
        <position position="383"/>
    </location>
</feature>
<dbReference type="Pfam" id="PF22458">
    <property type="entry name" value="RsmF-B_ferredox"/>
    <property type="match status" value="1"/>
</dbReference>
<sequence>MPAREASRPSLPQDSLAYALKQASTLVAGVLEGGNLTDGYEAMLSANPSWPDATRGAVRDLTWSTLRDFGRGDAVLRHYLHKPLPSYLHALLLVALYRLEQRPAQSHTLVDQAVEAAAAEVPALKGVINGVLRNVLRETMKLEGWRDADIEARHACPQWWVERVRRDHPADWEAILQAGNLHPPMSLRVNTRRTSTADVLAALEGAGINARRLENDAILLAQPVPVHRLPGFAEGLVSVQDAGAQWAAQWLDARNGERVLDACAAPGGKSAHMLERADIDLIALELDPSRAARVRANLDRLGLDAHIKVADCRRLSTWWDGKPFDRILADVPCSASGVVRRHPDIKWLRRNEDIPRFAAQQAEILDALWQTLAPGGTMLYVTCSVFDEENRRQIDAFLARHPDAETHAIDASAARSLPPTADHDGFYYARLRKLR</sequence>
<dbReference type="Pfam" id="PF01189">
    <property type="entry name" value="Methyltr_RsmB-F"/>
    <property type="match status" value="1"/>
</dbReference>
<keyword evidence="10 14" id="KW-0694">RNA-binding</keyword>
<evidence type="ECO:0000256" key="12">
    <source>
        <dbReference type="ARBA" id="ARBA00031088"/>
    </source>
</evidence>
<proteinExistence type="inferred from homology"/>
<evidence type="ECO:0000256" key="10">
    <source>
        <dbReference type="ARBA" id="ARBA00022884"/>
    </source>
</evidence>
<dbReference type="AlphaFoldDB" id="A0A2U8H8K4"/>
<dbReference type="NCBIfam" id="TIGR00563">
    <property type="entry name" value="rsmB"/>
    <property type="match status" value="1"/>
</dbReference>
<dbReference type="PROSITE" id="PS51686">
    <property type="entry name" value="SAM_MT_RSMB_NOP"/>
    <property type="match status" value="1"/>
</dbReference>
<feature type="binding site" evidence="14">
    <location>
        <position position="330"/>
    </location>
    <ligand>
        <name>S-adenosyl-L-methionine</name>
        <dbReference type="ChEBI" id="CHEBI:59789"/>
    </ligand>
</feature>
<dbReference type="InterPro" id="IPR023267">
    <property type="entry name" value="RCMT"/>
</dbReference>
<comment type="similarity">
    <text evidence="3 14">Belongs to the class I-like SAM-binding methyltransferase superfamily. RsmB/NOP family.</text>
</comment>
<dbReference type="Proteomes" id="UP000244902">
    <property type="component" value="Chromosome"/>
</dbReference>
<accession>A0A2U8H8K4</accession>
<keyword evidence="7 14" id="KW-0489">Methyltransferase</keyword>
<evidence type="ECO:0000256" key="7">
    <source>
        <dbReference type="ARBA" id="ARBA00022603"/>
    </source>
</evidence>
<evidence type="ECO:0000256" key="14">
    <source>
        <dbReference type="PROSITE-ProRule" id="PRU01023"/>
    </source>
</evidence>
<dbReference type="NCBIfam" id="NF008149">
    <property type="entry name" value="PRK10901.1"/>
    <property type="match status" value="1"/>
</dbReference>
<reference evidence="16 17" key="1">
    <citation type="submission" date="2017-06" db="EMBL/GenBank/DDBJ databases">
        <title>Azoarcus sp. TSNA42 complete genome sequence.</title>
        <authorList>
            <person name="Woo J.-H."/>
            <person name="Kim H.-S."/>
        </authorList>
    </citation>
    <scope>NUCLEOTIDE SEQUENCE [LARGE SCALE GENOMIC DNA]</scope>
    <source>
        <strain evidence="16 17">TSNA42</strain>
    </source>
</reference>
<dbReference type="InterPro" id="IPR049560">
    <property type="entry name" value="MeTrfase_RsmB-F_NOP2_cat"/>
</dbReference>
<name>A0A2U8H8K4_9RHOO</name>
<dbReference type="FunFam" id="3.40.50.150:FF:000022">
    <property type="entry name" value="Ribosomal RNA small subunit methyltransferase B"/>
    <property type="match status" value="1"/>
</dbReference>
<feature type="binding site" evidence="14">
    <location>
        <position position="311"/>
    </location>
    <ligand>
        <name>S-adenosyl-L-methionine</name>
        <dbReference type="ChEBI" id="CHEBI:59789"/>
    </ligand>
</feature>
<dbReference type="InterPro" id="IPR001678">
    <property type="entry name" value="MeTrfase_RsmB-F_NOP2_dom"/>
</dbReference>
<keyword evidence="8 14" id="KW-0808">Transferase</keyword>
<evidence type="ECO:0000313" key="17">
    <source>
        <dbReference type="Proteomes" id="UP000244902"/>
    </source>
</evidence>
<comment type="catalytic activity">
    <reaction evidence="13">
        <text>cytidine(967) in 16S rRNA + S-adenosyl-L-methionine = 5-methylcytidine(967) in 16S rRNA + S-adenosyl-L-homocysteine + H(+)</text>
        <dbReference type="Rhea" id="RHEA:42748"/>
        <dbReference type="Rhea" id="RHEA-COMP:10219"/>
        <dbReference type="Rhea" id="RHEA-COMP:10220"/>
        <dbReference type="ChEBI" id="CHEBI:15378"/>
        <dbReference type="ChEBI" id="CHEBI:57856"/>
        <dbReference type="ChEBI" id="CHEBI:59789"/>
        <dbReference type="ChEBI" id="CHEBI:74483"/>
        <dbReference type="ChEBI" id="CHEBI:82748"/>
        <dbReference type="EC" id="2.1.1.176"/>
    </reaction>
</comment>
<evidence type="ECO:0000313" key="16">
    <source>
        <dbReference type="EMBL" id="AWI81910.1"/>
    </source>
</evidence>
<feature type="domain" description="SAM-dependent MTase RsmB/NOP-type" evidence="15">
    <location>
        <begin position="175"/>
        <end position="434"/>
    </location>
</feature>
<evidence type="ECO:0000256" key="6">
    <source>
        <dbReference type="ARBA" id="ARBA00022552"/>
    </source>
</evidence>
<protein>
    <recommendedName>
        <fullName evidence="4">16S rRNA (cytosine(967)-C(5))-methyltransferase</fullName>
        <ecNumber evidence="4">2.1.1.176</ecNumber>
    </recommendedName>
    <alternativeName>
        <fullName evidence="11">16S rRNA m5C967 methyltransferase</fullName>
    </alternativeName>
    <alternativeName>
        <fullName evidence="12">rRNA (cytosine-C(5)-)-methyltransferase RsmB</fullName>
    </alternativeName>
</protein>
<dbReference type="InterPro" id="IPR004573">
    <property type="entry name" value="rRNA_ssu_MeTfrase_B"/>
</dbReference>
<dbReference type="EMBL" id="CP022188">
    <property type="protein sequence ID" value="AWI81910.1"/>
    <property type="molecule type" value="Genomic_DNA"/>
</dbReference>
<organism evidence="16 17">
    <name type="scientific">Parazoarcus communis</name>
    <dbReference type="NCBI Taxonomy" id="41977"/>
    <lineage>
        <taxon>Bacteria</taxon>
        <taxon>Pseudomonadati</taxon>
        <taxon>Pseudomonadota</taxon>
        <taxon>Betaproteobacteria</taxon>
        <taxon>Rhodocyclales</taxon>
        <taxon>Zoogloeaceae</taxon>
        <taxon>Parazoarcus</taxon>
    </lineage>
</organism>
<dbReference type="GO" id="GO:0005737">
    <property type="term" value="C:cytoplasm"/>
    <property type="evidence" value="ECO:0007669"/>
    <property type="project" value="UniProtKB-SubCell"/>
</dbReference>
<keyword evidence="6" id="KW-0698">rRNA processing</keyword>
<dbReference type="InterPro" id="IPR035926">
    <property type="entry name" value="NusB-like_sf"/>
</dbReference>
<dbReference type="Gene3D" id="1.10.940.10">
    <property type="entry name" value="NusB-like"/>
    <property type="match status" value="1"/>
</dbReference>
<comment type="function">
    <text evidence="1">Specifically methylates the cytosine at position 967 (m5C967) of 16S rRNA.</text>
</comment>
<dbReference type="GO" id="GO:0003723">
    <property type="term" value="F:RNA binding"/>
    <property type="evidence" value="ECO:0007669"/>
    <property type="project" value="UniProtKB-UniRule"/>
</dbReference>
<dbReference type="OrthoDB" id="9810297at2"/>
<dbReference type="PANTHER" id="PTHR22807:SF61">
    <property type="entry name" value="NOL1_NOP2_SUN FAMILY PROTEIN _ ANTITERMINATION NUSB DOMAIN-CONTAINING PROTEIN"/>
    <property type="match status" value="1"/>
</dbReference>
<evidence type="ECO:0000256" key="8">
    <source>
        <dbReference type="ARBA" id="ARBA00022679"/>
    </source>
</evidence>
<evidence type="ECO:0000259" key="15">
    <source>
        <dbReference type="PROSITE" id="PS51686"/>
    </source>
</evidence>
<dbReference type="SUPFAM" id="SSF53335">
    <property type="entry name" value="S-adenosyl-L-methionine-dependent methyltransferases"/>
    <property type="match status" value="1"/>
</dbReference>
<dbReference type="EC" id="2.1.1.176" evidence="4"/>
<evidence type="ECO:0000256" key="9">
    <source>
        <dbReference type="ARBA" id="ARBA00022691"/>
    </source>
</evidence>
<dbReference type="GO" id="GO:0006355">
    <property type="term" value="P:regulation of DNA-templated transcription"/>
    <property type="evidence" value="ECO:0007669"/>
    <property type="project" value="InterPro"/>
</dbReference>
<evidence type="ECO:0000256" key="4">
    <source>
        <dbReference type="ARBA" id="ARBA00012140"/>
    </source>
</evidence>
<dbReference type="Gene3D" id="1.10.287.730">
    <property type="entry name" value="Helix hairpin bin"/>
    <property type="match status" value="1"/>
</dbReference>
<dbReference type="InterPro" id="IPR006027">
    <property type="entry name" value="NusB_RsmB_TIM44"/>
</dbReference>
<evidence type="ECO:0000256" key="1">
    <source>
        <dbReference type="ARBA" id="ARBA00002724"/>
    </source>
</evidence>
<dbReference type="InterPro" id="IPR029063">
    <property type="entry name" value="SAM-dependent_MTases_sf"/>
</dbReference>
<keyword evidence="5" id="KW-0963">Cytoplasm</keyword>
<dbReference type="PROSITE" id="PS01153">
    <property type="entry name" value="NOL1_NOP2_SUN"/>
    <property type="match status" value="1"/>
</dbReference>
<dbReference type="PANTHER" id="PTHR22807">
    <property type="entry name" value="NOP2 YEAST -RELATED NOL1/NOP2/FMU SUN DOMAIN-CONTAINING"/>
    <property type="match status" value="1"/>
</dbReference>
<gene>
    <name evidence="16" type="ORF">CEW87_05420</name>
</gene>
<feature type="binding site" evidence="14">
    <location>
        <begin position="263"/>
        <end position="269"/>
    </location>
    <ligand>
        <name>S-adenosyl-L-methionine</name>
        <dbReference type="ChEBI" id="CHEBI:59789"/>
    </ligand>
</feature>
<dbReference type="InterPro" id="IPR018314">
    <property type="entry name" value="RsmB/NOL1/NOP2-like_CS"/>
</dbReference>
<dbReference type="GO" id="GO:0008649">
    <property type="term" value="F:rRNA methyltransferase activity"/>
    <property type="evidence" value="ECO:0007669"/>
    <property type="project" value="InterPro"/>
</dbReference>
<dbReference type="Gene3D" id="3.30.70.1170">
    <property type="entry name" value="Sun protein, domain 3"/>
    <property type="match status" value="1"/>
</dbReference>
<dbReference type="CDD" id="cd02440">
    <property type="entry name" value="AdoMet_MTases"/>
    <property type="match status" value="1"/>
</dbReference>
<dbReference type="Pfam" id="PF01029">
    <property type="entry name" value="NusB"/>
    <property type="match status" value="1"/>
</dbReference>
<keyword evidence="9 14" id="KW-0949">S-adenosyl-L-methionine</keyword>
<dbReference type="FunFam" id="3.30.70.1170:FF:000002">
    <property type="entry name" value="Ribosomal RNA small subunit methyltransferase B"/>
    <property type="match status" value="1"/>
</dbReference>
<evidence type="ECO:0000256" key="11">
    <source>
        <dbReference type="ARBA" id="ARBA00030399"/>
    </source>
</evidence>
<feature type="binding site" evidence="14">
    <location>
        <position position="285"/>
    </location>
    <ligand>
        <name>S-adenosyl-L-methionine</name>
        <dbReference type="ChEBI" id="CHEBI:59789"/>
    </ligand>
</feature>
<dbReference type="SUPFAM" id="SSF48013">
    <property type="entry name" value="NusB-like"/>
    <property type="match status" value="1"/>
</dbReference>
<dbReference type="InterPro" id="IPR054728">
    <property type="entry name" value="RsmB-like_ferredoxin"/>
</dbReference>
<evidence type="ECO:0000256" key="3">
    <source>
        <dbReference type="ARBA" id="ARBA00007494"/>
    </source>
</evidence>